<protein>
    <submittedName>
        <fullName evidence="1">Uncharacterized protein</fullName>
    </submittedName>
</protein>
<accession>A0ABS6Z120</accession>
<evidence type="ECO:0000313" key="1">
    <source>
        <dbReference type="EMBL" id="MBW5481438.1"/>
    </source>
</evidence>
<dbReference type="EMBL" id="WTFF01000022">
    <property type="protein sequence ID" value="MBW5481438.1"/>
    <property type="molecule type" value="Genomic_DNA"/>
</dbReference>
<evidence type="ECO:0000313" key="2">
    <source>
        <dbReference type="Proteomes" id="UP000812013"/>
    </source>
</evidence>
<dbReference type="Proteomes" id="UP000812013">
    <property type="component" value="Unassembled WGS sequence"/>
</dbReference>
<sequence>MAELGRMWEQAFDLAQLSMDVVRSAAHPDRKCATAAVLCAACRQAAPLGPGYCGSTMARCHPCGYAWVVTHSPDRCWQRTDFPTPA</sequence>
<name>A0ABS6Z120_9ACTN</name>
<gene>
    <name evidence="1" type="ORF">GPJ59_05950</name>
</gene>
<reference evidence="1 2" key="1">
    <citation type="submission" date="2019-12" db="EMBL/GenBank/DDBJ databases">
        <title>Genome sequence of Streptomyces bambusae.</title>
        <authorList>
            <person name="Bansal K."/>
            <person name="Choksket S."/>
            <person name="Korpole S."/>
            <person name="Patil P.B."/>
        </authorList>
    </citation>
    <scope>NUCLEOTIDE SEQUENCE [LARGE SCALE GENOMIC DNA]</scope>
    <source>
        <strain evidence="1 2">SK60</strain>
    </source>
</reference>
<organism evidence="1 2">
    <name type="scientific">Streptomyces bambusae</name>
    <dbReference type="NCBI Taxonomy" id="1550616"/>
    <lineage>
        <taxon>Bacteria</taxon>
        <taxon>Bacillati</taxon>
        <taxon>Actinomycetota</taxon>
        <taxon>Actinomycetes</taxon>
        <taxon>Kitasatosporales</taxon>
        <taxon>Streptomycetaceae</taxon>
        <taxon>Streptomyces</taxon>
    </lineage>
</organism>
<proteinExistence type="predicted"/>
<dbReference type="RefSeq" id="WP_219665332.1">
    <property type="nucleotide sequence ID" value="NZ_WTFF01000022.1"/>
</dbReference>
<comment type="caution">
    <text evidence="1">The sequence shown here is derived from an EMBL/GenBank/DDBJ whole genome shotgun (WGS) entry which is preliminary data.</text>
</comment>
<keyword evidence="2" id="KW-1185">Reference proteome</keyword>